<dbReference type="CDD" id="cd18573">
    <property type="entry name" value="ABC_6TM_ABCB10_like"/>
    <property type="match status" value="1"/>
</dbReference>
<keyword evidence="8" id="KW-0031">Aminopeptidase</keyword>
<keyword evidence="11" id="KW-0645">Protease</keyword>
<dbReference type="SUPFAM" id="SSF52540">
    <property type="entry name" value="P-loop containing nucleoside triphosphate hydrolases"/>
    <property type="match status" value="1"/>
</dbReference>
<keyword evidence="10" id="KW-0963">Cytoplasm</keyword>
<dbReference type="FunFam" id="3.40.50.300:FF:001371">
    <property type="entry name" value="ABC transporter ATP-binding protein"/>
    <property type="match status" value="1"/>
</dbReference>
<evidence type="ECO:0000256" key="13">
    <source>
        <dbReference type="ARBA" id="ARBA00022723"/>
    </source>
</evidence>
<keyword evidence="16" id="KW-0862">Zinc</keyword>
<dbReference type="Pfam" id="PF00005">
    <property type="entry name" value="ABC_tran"/>
    <property type="match status" value="1"/>
</dbReference>
<keyword evidence="14" id="KW-0547">Nucleotide-binding</keyword>
<keyword evidence="15" id="KW-0378">Hydrolase</keyword>
<dbReference type="GO" id="GO:0005737">
    <property type="term" value="C:cytoplasm"/>
    <property type="evidence" value="ECO:0007669"/>
    <property type="project" value="UniProtKB-SubCell"/>
</dbReference>
<dbReference type="GO" id="GO:0005524">
    <property type="term" value="F:ATP binding"/>
    <property type="evidence" value="ECO:0007669"/>
    <property type="project" value="UniProtKB-KW"/>
</dbReference>
<keyword evidence="19" id="KW-0482">Metalloprotease</keyword>
<evidence type="ECO:0000256" key="16">
    <source>
        <dbReference type="ARBA" id="ARBA00022833"/>
    </source>
</evidence>
<keyword evidence="28" id="KW-1185">Reference proteome</keyword>
<dbReference type="GO" id="GO:0004177">
    <property type="term" value="F:aminopeptidase activity"/>
    <property type="evidence" value="ECO:0007669"/>
    <property type="project" value="UniProtKB-KW"/>
</dbReference>
<keyword evidence="18 24" id="KW-1133">Transmembrane helix</keyword>
<dbReference type="VEuPathDB" id="FungiDB:C7M61_004725"/>
<dbReference type="OrthoDB" id="6500128at2759"/>
<dbReference type="InterPro" id="IPR027417">
    <property type="entry name" value="P-loop_NTPase"/>
</dbReference>
<dbReference type="GO" id="GO:0046872">
    <property type="term" value="F:metal ion binding"/>
    <property type="evidence" value="ECO:0007669"/>
    <property type="project" value="UniProtKB-KW"/>
</dbReference>
<evidence type="ECO:0000256" key="3">
    <source>
        <dbReference type="ARBA" id="ARBA00004141"/>
    </source>
</evidence>
<name>A0A2P7YH41_9ASCO</name>
<feature type="region of interest" description="Disordered" evidence="23">
    <location>
        <begin position="1378"/>
        <end position="1405"/>
    </location>
</feature>
<evidence type="ECO:0000256" key="2">
    <source>
        <dbReference type="ARBA" id="ARBA00001947"/>
    </source>
</evidence>
<dbReference type="Proteomes" id="UP000241107">
    <property type="component" value="Unassembled WGS sequence"/>
</dbReference>
<feature type="transmembrane region" description="Helical" evidence="24">
    <location>
        <begin position="794"/>
        <end position="820"/>
    </location>
</feature>
<evidence type="ECO:0000313" key="28">
    <source>
        <dbReference type="Proteomes" id="UP000241107"/>
    </source>
</evidence>
<dbReference type="FunFam" id="3.30.540.30:FF:000001">
    <property type="entry name" value="Dipeptidyl peptidase 3"/>
    <property type="match status" value="1"/>
</dbReference>
<comment type="catalytic activity">
    <reaction evidence="1">
        <text>Release of an N-terminal dipeptide from a peptide comprising four or more residues, with broad specificity. Also acts on dipeptidyl 2-naphthylamides.</text>
        <dbReference type="EC" id="3.4.14.4"/>
    </reaction>
</comment>
<dbReference type="GO" id="GO:0008237">
    <property type="term" value="F:metallopeptidase activity"/>
    <property type="evidence" value="ECO:0007669"/>
    <property type="project" value="UniProtKB-KW"/>
</dbReference>
<evidence type="ECO:0000256" key="21">
    <source>
        <dbReference type="ARBA" id="ARBA00031288"/>
    </source>
</evidence>
<evidence type="ECO:0000256" key="9">
    <source>
        <dbReference type="ARBA" id="ARBA00022448"/>
    </source>
</evidence>
<sequence>MLTLLADSEAPIIVLSAKKHFEQLPTNDAKLYAHYLSRASHWGSRAVLRSVSPESEAIFDLILGLHVALGLPESNEKYQEVLKPVAAESVTHYLEYASQFLGNLGNFKSFGDSKFVPKVQESDFTAIVKAAGKQELVDLYETVKEAIYSTNPALLGWPEKGQLSNYYPNSASVITKDEIEAINAALADRSIMPENTRVTKKSDKEFVVLVASAVSDNTVDYYPKEAIELALGARVTIQFGDHSKEFAEITKNIKEAGKHAANDTQKKMIEYYAQSFETGSMKAHKDSQIQWVKDLGPLVESNIGFIETYRDPSGVRGEWEGLVAMVNQDRTAKFATLVENAGTLIPYLPWDHFYEKDTFVPPDFTSLEVLTFSGSGVPAGINIPNYDDVRLNVGFKNVSLGNVLSANPKKPKKEEVISFVSASLQEKFRKWRDDSFEVQVGLHELLGHGTGKLLQETSPGQFNFDKAAHPELSTYYKPSETWGSLFGTTAGSFEECRAELVALYLILSKPLEVLPIFGIKDAQDQKDVKLIATLLMARAGVIGLEFWDPESKKWGQPHMQARFGIFKSLHKAGVVSLKYDDKETFDDLEIVVDESKLDKEAVEALGDFLHKLHVFKCSANVKEGVAFYSDITGVTEDYARYRDVVLKKKQPRKQLIQANTFLNSDGSIEVREYEESEVGMIQSFSNQINIHRSLHRLTAFQHSSYAPTGIFNERGFQNPSIQNRWYSQKERNQELVESLASSPSVKLHLEIAQLRKKQIRAEEKEQMKNNKIDFRKNMKTIARILKLGRPDLKLFFYALGFILFAVLYPTTSVKLVGAAIDAFNAGDKDADGDLVIWGYKYSTVFSVMVPFMCVSAACFWARIWVLKVLGERLVARLRLRVMKHLLRHDSAFFDNDKHKAGDLISRLSSDAYVVSRSITSNLPDGLKNLLFGFISSYMMFTINPLLFGVMLLISPPITFGSVWYGEKIRSLSTRLQNATAGLTKVSEETLNSVKLIQAFTGEQKELTKYSTQLRNVVNVARREALAQSNYSVSIYSLYHSGYLSCIALGVYLIINGQMTTGDVVAFTMYSELFNLALYSLTTTYMELMKGSGAGIKLFELIDHDNDVPAIQGEKLPPHLNNSIEFKDVVFSYPTRPNDLIFDGCSFTVPASSSTCFVAPSGCGKSTVATLILRSYNLNSGEILIGGRNINDFQVRELRREVIGIVQQEPILLSGTILENIVYGLTPNQISKLTMDDIEEVCKQANCHDFIVAFPDGYDTMIGSRGASLSGGQKQRIAIARALVKRPSILILDEATSALDSKLESLINETLKDLTSQGKMTIISIAHRLSTISKSENVIVLGKHGKVVEQGRFVELFSNPSSELSKLLDESSVKEYEDNMTEDEVEEQERKDHESEQIEKRQKEGSEVDIIRSLIDDLPYDIRVQLIGQFSKELEDEKKTIASETSMRPGQETS</sequence>
<evidence type="ECO:0000256" key="15">
    <source>
        <dbReference type="ARBA" id="ARBA00022801"/>
    </source>
</evidence>
<keyword evidence="20 24" id="KW-0472">Membrane</keyword>
<dbReference type="Pfam" id="PF03571">
    <property type="entry name" value="Peptidase_M49"/>
    <property type="match status" value="1"/>
</dbReference>
<dbReference type="InterPro" id="IPR039461">
    <property type="entry name" value="Peptidase_M49"/>
</dbReference>
<dbReference type="EMBL" id="PYFQ01000017">
    <property type="protein sequence ID" value="PSK35267.1"/>
    <property type="molecule type" value="Genomic_DNA"/>
</dbReference>
<dbReference type="InterPro" id="IPR011527">
    <property type="entry name" value="ABC1_TM_dom"/>
</dbReference>
<evidence type="ECO:0000313" key="27">
    <source>
        <dbReference type="EMBL" id="PSK35267.1"/>
    </source>
</evidence>
<dbReference type="GO" id="GO:0140359">
    <property type="term" value="F:ABC-type transporter activity"/>
    <property type="evidence" value="ECO:0007669"/>
    <property type="project" value="InterPro"/>
</dbReference>
<dbReference type="Gene3D" id="3.30.540.30">
    <property type="match status" value="3"/>
</dbReference>
<dbReference type="Gene3D" id="1.20.1560.10">
    <property type="entry name" value="ABC transporter type 1, transmembrane domain"/>
    <property type="match status" value="2"/>
</dbReference>
<dbReference type="PROSITE" id="PS50929">
    <property type="entry name" value="ABC_TM1F"/>
    <property type="match status" value="1"/>
</dbReference>
<dbReference type="GO" id="GO:0016020">
    <property type="term" value="C:membrane"/>
    <property type="evidence" value="ECO:0007669"/>
    <property type="project" value="UniProtKB-SubCell"/>
</dbReference>
<dbReference type="InterPro" id="IPR017871">
    <property type="entry name" value="ABC_transporter-like_CS"/>
</dbReference>
<keyword evidence="9" id="KW-0813">Transport</keyword>
<dbReference type="PROSITE" id="PS00211">
    <property type="entry name" value="ABC_TRANSPORTER_1"/>
    <property type="match status" value="1"/>
</dbReference>
<evidence type="ECO:0000256" key="4">
    <source>
        <dbReference type="ARBA" id="ARBA00004496"/>
    </source>
</evidence>
<comment type="cofactor">
    <cofactor evidence="2">
        <name>Zn(2+)</name>
        <dbReference type="ChEBI" id="CHEBI:29105"/>
    </cofactor>
</comment>
<organism evidence="27 28">
    <name type="scientific">Candidozyma pseudohaemuli</name>
    <dbReference type="NCBI Taxonomy" id="418784"/>
    <lineage>
        <taxon>Eukaryota</taxon>
        <taxon>Fungi</taxon>
        <taxon>Dikarya</taxon>
        <taxon>Ascomycota</taxon>
        <taxon>Saccharomycotina</taxon>
        <taxon>Pichiomycetes</taxon>
        <taxon>Metschnikowiaceae</taxon>
        <taxon>Candidozyma</taxon>
    </lineage>
</organism>
<dbReference type="FunFam" id="3.30.540.30:FF:000002">
    <property type="entry name" value="Dipeptidyl peptidase 3"/>
    <property type="match status" value="1"/>
</dbReference>
<dbReference type="GO" id="GO:0006508">
    <property type="term" value="P:proteolysis"/>
    <property type="evidence" value="ECO:0007669"/>
    <property type="project" value="UniProtKB-KW"/>
</dbReference>
<evidence type="ECO:0000256" key="8">
    <source>
        <dbReference type="ARBA" id="ARBA00022438"/>
    </source>
</evidence>
<feature type="transmembrane region" description="Helical" evidence="24">
    <location>
        <begin position="929"/>
        <end position="953"/>
    </location>
</feature>
<evidence type="ECO:0000256" key="20">
    <source>
        <dbReference type="ARBA" id="ARBA00023136"/>
    </source>
</evidence>
<keyword evidence="13" id="KW-0479">Metal-binding</keyword>
<evidence type="ECO:0000256" key="6">
    <source>
        <dbReference type="ARBA" id="ARBA00012063"/>
    </source>
</evidence>
<evidence type="ECO:0000256" key="18">
    <source>
        <dbReference type="ARBA" id="ARBA00022989"/>
    </source>
</evidence>
<dbReference type="Pfam" id="PF00664">
    <property type="entry name" value="ABC_membrane"/>
    <property type="match status" value="1"/>
</dbReference>
<keyword evidence="12 24" id="KW-0812">Transmembrane</keyword>
<evidence type="ECO:0000256" key="1">
    <source>
        <dbReference type="ARBA" id="ARBA00001336"/>
    </source>
</evidence>
<dbReference type="EC" id="3.4.14.4" evidence="6"/>
<feature type="domain" description="ABC transporter" evidence="25">
    <location>
        <begin position="1123"/>
        <end position="1368"/>
    </location>
</feature>
<dbReference type="SMART" id="SM00382">
    <property type="entry name" value="AAA"/>
    <property type="match status" value="1"/>
</dbReference>
<evidence type="ECO:0000256" key="11">
    <source>
        <dbReference type="ARBA" id="ARBA00022670"/>
    </source>
</evidence>
<keyword evidence="17" id="KW-0067">ATP-binding</keyword>
<dbReference type="Gene3D" id="3.40.50.300">
    <property type="entry name" value="P-loop containing nucleotide triphosphate hydrolases"/>
    <property type="match status" value="1"/>
</dbReference>
<evidence type="ECO:0000259" key="26">
    <source>
        <dbReference type="PROSITE" id="PS50929"/>
    </source>
</evidence>
<proteinExistence type="inferred from homology"/>
<evidence type="ECO:0000259" key="25">
    <source>
        <dbReference type="PROSITE" id="PS50893"/>
    </source>
</evidence>
<comment type="similarity">
    <text evidence="5">Belongs to the peptidase M49 family.</text>
</comment>
<accession>A0A2P7YH41</accession>
<evidence type="ECO:0000256" key="19">
    <source>
        <dbReference type="ARBA" id="ARBA00023049"/>
    </source>
</evidence>
<reference evidence="27 28" key="1">
    <citation type="submission" date="2018-03" db="EMBL/GenBank/DDBJ databases">
        <title>Candida pseudohaemulonii genome assembly and annotation.</title>
        <authorList>
            <person name="Munoz J.F."/>
            <person name="Gade L.G."/>
            <person name="Chow N.A."/>
            <person name="Litvintseva A.P."/>
            <person name="Loparev V.N."/>
            <person name="Cuomo C.A."/>
        </authorList>
    </citation>
    <scope>NUCLEOTIDE SEQUENCE [LARGE SCALE GENOMIC DNA]</scope>
    <source>
        <strain evidence="27 28">B12108</strain>
    </source>
</reference>
<evidence type="ECO:0000256" key="17">
    <source>
        <dbReference type="ARBA" id="ARBA00022840"/>
    </source>
</evidence>
<dbReference type="GO" id="GO:0016887">
    <property type="term" value="F:ATP hydrolysis activity"/>
    <property type="evidence" value="ECO:0007669"/>
    <property type="project" value="InterPro"/>
</dbReference>
<gene>
    <name evidence="27" type="ORF">C7M61_004725</name>
</gene>
<feature type="domain" description="ABC transmembrane type-1" evidence="26">
    <location>
        <begin position="794"/>
        <end position="1089"/>
    </location>
</feature>
<evidence type="ECO:0000256" key="22">
    <source>
        <dbReference type="ARBA" id="ARBA00032119"/>
    </source>
</evidence>
<dbReference type="PANTHER" id="PTHR23422">
    <property type="entry name" value="DIPEPTIDYL PEPTIDASE III-RELATED"/>
    <property type="match status" value="1"/>
</dbReference>
<dbReference type="InterPro" id="IPR036640">
    <property type="entry name" value="ABC1_TM_sf"/>
</dbReference>
<evidence type="ECO:0000256" key="12">
    <source>
        <dbReference type="ARBA" id="ARBA00022692"/>
    </source>
</evidence>
<dbReference type="STRING" id="418784.A0A2P7YH41"/>
<evidence type="ECO:0000256" key="23">
    <source>
        <dbReference type="SAM" id="MobiDB-lite"/>
    </source>
</evidence>
<dbReference type="PROSITE" id="PS50893">
    <property type="entry name" value="ABC_TRANSPORTER_2"/>
    <property type="match status" value="1"/>
</dbReference>
<dbReference type="SUPFAM" id="SSF90123">
    <property type="entry name" value="ABC transporter transmembrane region"/>
    <property type="match status" value="1"/>
</dbReference>
<evidence type="ECO:0000256" key="14">
    <source>
        <dbReference type="ARBA" id="ARBA00022741"/>
    </source>
</evidence>
<evidence type="ECO:0000256" key="5">
    <source>
        <dbReference type="ARBA" id="ARBA00010200"/>
    </source>
</evidence>
<evidence type="ECO:0000256" key="10">
    <source>
        <dbReference type="ARBA" id="ARBA00022490"/>
    </source>
</evidence>
<evidence type="ECO:0000256" key="7">
    <source>
        <dbReference type="ARBA" id="ARBA00014713"/>
    </source>
</evidence>
<dbReference type="RefSeq" id="XP_024711792.1">
    <property type="nucleotide sequence ID" value="XM_024860042.1"/>
</dbReference>
<dbReference type="InterPro" id="IPR003439">
    <property type="entry name" value="ABC_transporter-like_ATP-bd"/>
</dbReference>
<feature type="transmembrane region" description="Helical" evidence="24">
    <location>
        <begin position="841"/>
        <end position="863"/>
    </location>
</feature>
<comment type="subcellular location">
    <subcellularLocation>
        <location evidence="4">Cytoplasm</location>
    </subcellularLocation>
    <subcellularLocation>
        <location evidence="3">Membrane</location>
        <topology evidence="3">Multi-pass membrane protein</topology>
    </subcellularLocation>
</comment>
<dbReference type="GeneID" id="36568112"/>
<dbReference type="PANTHER" id="PTHR23422:SF11">
    <property type="entry name" value="DIPEPTIDYL PEPTIDASE 3"/>
    <property type="match status" value="1"/>
</dbReference>
<comment type="caution">
    <text evidence="27">The sequence shown here is derived from an EMBL/GenBank/DDBJ whole genome shotgun (WGS) entry which is preliminary data.</text>
</comment>
<dbReference type="GO" id="GO:0008239">
    <property type="term" value="F:dipeptidyl-peptidase activity"/>
    <property type="evidence" value="ECO:0007669"/>
    <property type="project" value="UniProtKB-EC"/>
</dbReference>
<dbReference type="InterPro" id="IPR003593">
    <property type="entry name" value="AAA+_ATPase"/>
</dbReference>
<evidence type="ECO:0000256" key="24">
    <source>
        <dbReference type="SAM" id="Phobius"/>
    </source>
</evidence>
<feature type="compositionally biased region" description="Basic and acidic residues" evidence="23">
    <location>
        <begin position="1387"/>
        <end position="1405"/>
    </location>
</feature>
<feature type="transmembrane region" description="Helical" evidence="24">
    <location>
        <begin position="1032"/>
        <end position="1054"/>
    </location>
</feature>
<protein>
    <recommendedName>
        <fullName evidence="7">Dipeptidyl peptidase 3</fullName>
        <ecNumber evidence="6">3.4.14.4</ecNumber>
    </recommendedName>
    <alternativeName>
        <fullName evidence="21">Dipeptidyl aminopeptidase III</fullName>
    </alternativeName>
    <alternativeName>
        <fullName evidence="22">Dipeptidyl peptidase III</fullName>
    </alternativeName>
</protein>